<protein>
    <submittedName>
        <fullName evidence="1">Uncharacterized protein</fullName>
    </submittedName>
</protein>
<keyword evidence="2" id="KW-1185">Reference proteome</keyword>
<comment type="caution">
    <text evidence="1">The sequence shown here is derived from an EMBL/GenBank/DDBJ whole genome shotgun (WGS) entry which is preliminary data.</text>
</comment>
<organism evidence="1 2">
    <name type="scientific">Gossypium schwendimanii</name>
    <name type="common">Cotton</name>
    <dbReference type="NCBI Taxonomy" id="34291"/>
    <lineage>
        <taxon>Eukaryota</taxon>
        <taxon>Viridiplantae</taxon>
        <taxon>Streptophyta</taxon>
        <taxon>Embryophyta</taxon>
        <taxon>Tracheophyta</taxon>
        <taxon>Spermatophyta</taxon>
        <taxon>Magnoliopsida</taxon>
        <taxon>eudicotyledons</taxon>
        <taxon>Gunneridae</taxon>
        <taxon>Pentapetalae</taxon>
        <taxon>rosids</taxon>
        <taxon>malvids</taxon>
        <taxon>Malvales</taxon>
        <taxon>Malvaceae</taxon>
        <taxon>Malvoideae</taxon>
        <taxon>Gossypium</taxon>
    </lineage>
</organism>
<accession>A0A7J9MCN4</accession>
<evidence type="ECO:0000313" key="1">
    <source>
        <dbReference type="EMBL" id="MBA0868832.1"/>
    </source>
</evidence>
<dbReference type="Proteomes" id="UP000593576">
    <property type="component" value="Unassembled WGS sequence"/>
</dbReference>
<sequence length="31" mass="3689">MATLTFRTQSPSPNLRDELSKLMDIIQHMQW</sequence>
<feature type="non-terminal residue" evidence="1">
    <location>
        <position position="31"/>
    </location>
</feature>
<dbReference type="AlphaFoldDB" id="A0A7J9MCN4"/>
<name>A0A7J9MCN4_GOSSC</name>
<evidence type="ECO:0000313" key="2">
    <source>
        <dbReference type="Proteomes" id="UP000593576"/>
    </source>
</evidence>
<dbReference type="OrthoDB" id="10426269at2759"/>
<gene>
    <name evidence="1" type="ORF">Goshw_019361</name>
</gene>
<reference evidence="1 2" key="1">
    <citation type="journal article" date="2019" name="Genome Biol. Evol.">
        <title>Insights into the evolution of the New World diploid cottons (Gossypium, subgenus Houzingenia) based on genome sequencing.</title>
        <authorList>
            <person name="Grover C.E."/>
            <person name="Arick M.A. 2nd"/>
            <person name="Thrash A."/>
            <person name="Conover J.L."/>
            <person name="Sanders W.S."/>
            <person name="Peterson D.G."/>
            <person name="Frelichowski J.E."/>
            <person name="Scheffler J.A."/>
            <person name="Scheffler B.E."/>
            <person name="Wendel J.F."/>
        </authorList>
    </citation>
    <scope>NUCLEOTIDE SEQUENCE [LARGE SCALE GENOMIC DNA]</scope>
    <source>
        <strain evidence="1">1</strain>
        <tissue evidence="1">Leaf</tissue>
    </source>
</reference>
<dbReference type="EMBL" id="JABFAF010000010">
    <property type="protein sequence ID" value="MBA0868832.1"/>
    <property type="molecule type" value="Genomic_DNA"/>
</dbReference>
<proteinExistence type="predicted"/>